<dbReference type="Proteomes" id="UP000001611">
    <property type="component" value="Unassembled WGS sequence"/>
</dbReference>
<gene>
    <name evidence="3" type="ORF">VDAG_07109</name>
</gene>
<dbReference type="InterPro" id="IPR013154">
    <property type="entry name" value="ADH-like_N"/>
</dbReference>
<feature type="compositionally biased region" description="Basic and acidic residues" evidence="1">
    <location>
        <begin position="125"/>
        <end position="141"/>
    </location>
</feature>
<dbReference type="RefSeq" id="XP_009654309.1">
    <property type="nucleotide sequence ID" value="XM_009656014.1"/>
</dbReference>
<organism evidence="3 4">
    <name type="scientific">Verticillium dahliae (strain VdLs.17 / ATCC MYA-4575 / FGSC 10137)</name>
    <name type="common">Verticillium wilt</name>
    <dbReference type="NCBI Taxonomy" id="498257"/>
    <lineage>
        <taxon>Eukaryota</taxon>
        <taxon>Fungi</taxon>
        <taxon>Dikarya</taxon>
        <taxon>Ascomycota</taxon>
        <taxon>Pezizomycotina</taxon>
        <taxon>Sordariomycetes</taxon>
        <taxon>Hypocreomycetidae</taxon>
        <taxon>Glomerellales</taxon>
        <taxon>Plectosphaerellaceae</taxon>
        <taxon>Verticillium</taxon>
    </lineage>
</organism>
<evidence type="ECO:0000313" key="4">
    <source>
        <dbReference type="Proteomes" id="UP000001611"/>
    </source>
</evidence>
<dbReference type="OrthoDB" id="203908at2759"/>
<feature type="compositionally biased region" description="Basic residues" evidence="1">
    <location>
        <begin position="105"/>
        <end position="114"/>
    </location>
</feature>
<accession>G2X9R4</accession>
<evidence type="ECO:0000259" key="2">
    <source>
        <dbReference type="Pfam" id="PF08240"/>
    </source>
</evidence>
<dbReference type="PANTHER" id="PTHR43677:SF4">
    <property type="entry name" value="QUINONE OXIDOREDUCTASE-LIKE PROTEIN 2"/>
    <property type="match status" value="1"/>
</dbReference>
<sequence>MTPIRRALISGFGDASHAKIVTETIDAPGKNEVQVDVIYSGFSGADINMRLGMYPQQKTAPLYPGYCFVGRVAVNGRKSNKFRPGRPRGRRDSGRVGGRQDQHRGKVSRRRAPERRHALGARGRARLEHGVRSRAPGHDARGPGQAHIHPRPQRRRGLCHPDALPARGATSTARRHCATTRRCAAWVSCRSCTRTRRGWARCGGAAAHTSCTTRSASRAMTSRGRFSCATSPVASSVSAATSTPYRPAAPSRGRSYRGRSSSWPRTGVCGRKRSAGFYYIDRTRDTYVPDLQAVLQLLAEGKFKVPIKKIWDLDNIREPHEQWTKVTGMGSCLIRVDQNA</sequence>
<dbReference type="KEGG" id="vda:VDAG_07109"/>
<evidence type="ECO:0000256" key="1">
    <source>
        <dbReference type="SAM" id="MobiDB-lite"/>
    </source>
</evidence>
<dbReference type="PANTHER" id="PTHR43677">
    <property type="entry name" value="SHORT-CHAIN DEHYDROGENASE/REDUCTASE"/>
    <property type="match status" value="1"/>
</dbReference>
<feature type="compositionally biased region" description="Basic residues" evidence="1">
    <location>
        <begin position="78"/>
        <end position="89"/>
    </location>
</feature>
<dbReference type="EMBL" id="DS572709">
    <property type="protein sequence ID" value="EGY15945.1"/>
    <property type="molecule type" value="Genomic_DNA"/>
</dbReference>
<name>G2X9R4_VERDV</name>
<protein>
    <submittedName>
        <fullName evidence="3">Indc11</fullName>
    </submittedName>
</protein>
<dbReference type="SUPFAM" id="SSF50129">
    <property type="entry name" value="GroES-like"/>
    <property type="match status" value="1"/>
</dbReference>
<dbReference type="AlphaFoldDB" id="G2X9R4"/>
<dbReference type="InParanoid" id="G2X9R4"/>
<dbReference type="OMA" id="TGAWASH"/>
<dbReference type="GeneID" id="20708572"/>
<dbReference type="Gene3D" id="3.90.180.10">
    <property type="entry name" value="Medium-chain alcohol dehydrogenases, catalytic domain"/>
    <property type="match status" value="1"/>
</dbReference>
<dbReference type="GO" id="GO:0005739">
    <property type="term" value="C:mitochondrion"/>
    <property type="evidence" value="ECO:0007669"/>
    <property type="project" value="TreeGrafter"/>
</dbReference>
<reference evidence="3 4" key="1">
    <citation type="submission" date="2008-03" db="EMBL/GenBank/DDBJ databases">
        <title>The Genome Sequence of Verticillium dahliae VdLs.17.</title>
        <authorList>
            <consortium name="The Broad Institute Genome Sequencing Platform"/>
            <person name="Ma L.-J.J."/>
            <person name="Klosterman S.J."/>
            <person name="Subbarao K."/>
            <person name="Dobinson K."/>
            <person name="Veronese P."/>
            <person name="Kang S."/>
            <person name="Gold S.E."/>
            <person name="Young S."/>
            <person name="Jaffe D."/>
            <person name="Gnerre S."/>
            <person name="Berlin A."/>
            <person name="Heiman D."/>
            <person name="Hepburn T."/>
            <person name="Sykes S."/>
            <person name="Alvarado L."/>
            <person name="Kodira C.D."/>
            <person name="Lander E."/>
            <person name="Galagan J."/>
            <person name="Nusbaum C."/>
            <person name="Birren B."/>
        </authorList>
    </citation>
    <scope>NUCLEOTIDE SEQUENCE [LARGE SCALE GENOMIC DNA]</scope>
    <source>
        <strain evidence="4">VdLs.17 / ATCC MYA-4575 / FGSC 10137</strain>
    </source>
</reference>
<dbReference type="GO" id="GO:0016491">
    <property type="term" value="F:oxidoreductase activity"/>
    <property type="evidence" value="ECO:0007669"/>
    <property type="project" value="TreeGrafter"/>
</dbReference>
<dbReference type="Pfam" id="PF08240">
    <property type="entry name" value="ADH_N"/>
    <property type="match status" value="1"/>
</dbReference>
<reference evidence="4" key="2">
    <citation type="journal article" date="2011" name="PLoS Pathog.">
        <title>Comparative genomics yields insights into niche adaptation of plant vascular wilt pathogens.</title>
        <authorList>
            <person name="Klosterman S.J."/>
            <person name="Subbarao K.V."/>
            <person name="Kang S."/>
            <person name="Veronese P."/>
            <person name="Gold S.E."/>
            <person name="Thomma B.P.H.J."/>
            <person name="Chen Z."/>
            <person name="Henrissat B."/>
            <person name="Lee Y.-H."/>
            <person name="Park J."/>
            <person name="Garcia-Pedrajas M.D."/>
            <person name="Barbara D.J."/>
            <person name="Anchieta A."/>
            <person name="de Jonge R."/>
            <person name="Santhanam P."/>
            <person name="Maruthachalam K."/>
            <person name="Atallah Z."/>
            <person name="Amyotte S.G."/>
            <person name="Paz Z."/>
            <person name="Inderbitzin P."/>
            <person name="Hayes R.J."/>
            <person name="Heiman D.I."/>
            <person name="Young S."/>
            <person name="Zeng Q."/>
            <person name="Engels R."/>
            <person name="Galagan J."/>
            <person name="Cuomo C.A."/>
            <person name="Dobinson K.F."/>
            <person name="Ma L.-J."/>
        </authorList>
    </citation>
    <scope>NUCLEOTIDE SEQUENCE [LARGE SCALE GENOMIC DNA]</scope>
    <source>
        <strain evidence="4">VdLs.17 / ATCC MYA-4575 / FGSC 10137</strain>
    </source>
</reference>
<feature type="compositionally biased region" description="Basic and acidic residues" evidence="1">
    <location>
        <begin position="90"/>
        <end position="104"/>
    </location>
</feature>
<evidence type="ECO:0000313" key="3">
    <source>
        <dbReference type="EMBL" id="EGY15945.1"/>
    </source>
</evidence>
<dbReference type="HOGENOM" id="CLU_026673_3_2_1"/>
<feature type="region of interest" description="Disordered" evidence="1">
    <location>
        <begin position="77"/>
        <end position="161"/>
    </location>
</feature>
<dbReference type="eggNOG" id="KOG1198">
    <property type="taxonomic scope" value="Eukaryota"/>
</dbReference>
<dbReference type="InterPro" id="IPR011032">
    <property type="entry name" value="GroES-like_sf"/>
</dbReference>
<keyword evidence="4" id="KW-1185">Reference proteome</keyword>
<dbReference type="InterPro" id="IPR051397">
    <property type="entry name" value="Zn-ADH-like_protein"/>
</dbReference>
<feature type="compositionally biased region" description="Basic residues" evidence="1">
    <location>
        <begin position="148"/>
        <end position="158"/>
    </location>
</feature>
<feature type="domain" description="Alcohol dehydrogenase-like N-terminal" evidence="2">
    <location>
        <begin position="29"/>
        <end position="86"/>
    </location>
</feature>
<proteinExistence type="predicted"/>
<feature type="region of interest" description="Disordered" evidence="1">
    <location>
        <begin position="239"/>
        <end position="259"/>
    </location>
</feature>